<organism evidence="1">
    <name type="scientific">Anguilla anguilla</name>
    <name type="common">European freshwater eel</name>
    <name type="synonym">Muraena anguilla</name>
    <dbReference type="NCBI Taxonomy" id="7936"/>
    <lineage>
        <taxon>Eukaryota</taxon>
        <taxon>Metazoa</taxon>
        <taxon>Chordata</taxon>
        <taxon>Craniata</taxon>
        <taxon>Vertebrata</taxon>
        <taxon>Euteleostomi</taxon>
        <taxon>Actinopterygii</taxon>
        <taxon>Neopterygii</taxon>
        <taxon>Teleostei</taxon>
        <taxon>Anguilliformes</taxon>
        <taxon>Anguillidae</taxon>
        <taxon>Anguilla</taxon>
    </lineage>
</organism>
<dbReference type="AlphaFoldDB" id="A0A0E9SFZ1"/>
<reference evidence="1" key="2">
    <citation type="journal article" date="2015" name="Fish Shellfish Immunol.">
        <title>Early steps in the European eel (Anguilla anguilla)-Vibrio vulnificus interaction in the gills: Role of the RtxA13 toxin.</title>
        <authorList>
            <person name="Callol A."/>
            <person name="Pajuelo D."/>
            <person name="Ebbesson L."/>
            <person name="Teles M."/>
            <person name="MacKenzie S."/>
            <person name="Amaro C."/>
        </authorList>
    </citation>
    <scope>NUCLEOTIDE SEQUENCE</scope>
</reference>
<sequence>MQRNTFTSEKLDHKPIL</sequence>
<reference evidence="1" key="1">
    <citation type="submission" date="2014-11" db="EMBL/GenBank/DDBJ databases">
        <authorList>
            <person name="Amaro Gonzalez C."/>
        </authorList>
    </citation>
    <scope>NUCLEOTIDE SEQUENCE</scope>
</reference>
<dbReference type="EMBL" id="GBXM01068400">
    <property type="protein sequence ID" value="JAH40177.1"/>
    <property type="molecule type" value="Transcribed_RNA"/>
</dbReference>
<accession>A0A0E9SFZ1</accession>
<name>A0A0E9SFZ1_ANGAN</name>
<evidence type="ECO:0000313" key="1">
    <source>
        <dbReference type="EMBL" id="JAH40177.1"/>
    </source>
</evidence>
<protein>
    <submittedName>
        <fullName evidence="1">Uncharacterized protein</fullName>
    </submittedName>
</protein>
<proteinExistence type="predicted"/>